<keyword evidence="3" id="KW-0472">Membrane</keyword>
<gene>
    <name evidence="5" type="ORF">EDC25_10260</name>
</gene>
<dbReference type="PANTHER" id="PTHR43819">
    <property type="entry name" value="ARCHAEAL-TYPE GLUTAMATE SYNTHASE [NADPH]"/>
    <property type="match status" value="1"/>
</dbReference>
<dbReference type="PANTHER" id="PTHR43819:SF1">
    <property type="entry name" value="ARCHAEAL-TYPE GLUTAMATE SYNTHASE [NADPH]"/>
    <property type="match status" value="1"/>
</dbReference>
<dbReference type="GO" id="GO:0015930">
    <property type="term" value="F:glutamate synthase activity"/>
    <property type="evidence" value="ECO:0007669"/>
    <property type="project" value="InterPro"/>
</dbReference>
<dbReference type="PIRSF" id="PIRSF500060">
    <property type="entry name" value="UCP500060"/>
    <property type="match status" value="1"/>
</dbReference>
<protein>
    <submittedName>
        <fullName evidence="5">Glutamate synthase domain-containing protein 2</fullName>
    </submittedName>
</protein>
<keyword evidence="3" id="KW-0812">Transmembrane</keyword>
<dbReference type="InterPro" id="IPR027283">
    <property type="entry name" value="YerD"/>
</dbReference>
<dbReference type="Gene3D" id="3.20.20.70">
    <property type="entry name" value="Aldolase class I"/>
    <property type="match status" value="1"/>
</dbReference>
<comment type="caution">
    <text evidence="5">The sequence shown here is derived from an EMBL/GenBank/DDBJ whole genome shotgun (WGS) entry which is preliminary data.</text>
</comment>
<feature type="transmembrane region" description="Helical" evidence="3">
    <location>
        <begin position="9"/>
        <end position="27"/>
    </location>
</feature>
<dbReference type="RefSeq" id="WP_164483878.1">
    <property type="nucleotide sequence ID" value="NZ_JBHLWF010000013.1"/>
</dbReference>
<comment type="similarity">
    <text evidence="1 2">Belongs to the glutamate synthase family.</text>
</comment>
<dbReference type="EMBL" id="SMAF01000002">
    <property type="protein sequence ID" value="TCT00696.1"/>
    <property type="molecule type" value="Genomic_DNA"/>
</dbReference>
<feature type="domain" description="Glutamate synthase" evidence="4">
    <location>
        <begin position="158"/>
        <end position="475"/>
    </location>
</feature>
<sequence>MRGLVFGRYAAFVLVVVMTVLAVWVAWSTRHWAAGFWLAASLALVVLGIHDMLQKRRAVLRNYPLLGHFRYLFESVRPELRQYLIEGDHDELPFSRQQRAIVYQRAKQELDKRPFGTQYNTYDSDYEWINHSLQPTTIPDHDFRVRVGANREQPYSCSVFNISAMSFGSLSANAILALNEGARRGGFYHDTGEGSISRHHRVHGGDLVWEIGSGYFGCRTEDGRFDAERFRVQAREPQVKMIELKLSQGAKPGQGGILPGPKVTPEIAEARGVPVGVDCLSPAAHSSFSTPTGLLEFITQLRELSGGKPTGFKLAIGHPWEWFAVAKAMLETGLLPDFIVVDGGEGGTGAAPLEFTDHVGVPMREALILVHNTLVGCGLRDRVRIAVAGKIVTAFDLARALALGADWCNAARGFMFALGCIQSQSCHTGKCPTGVATQDPLRQRGLDVPDKATRVHRFQQNTLVALRELLEAAGLHHPAELGPEHIIRRLSPFQVRSMARNYAWLEPGELLDGGVSDHPVFQRFWPLARANSFAPAELMGASRLR</sequence>
<organism evidence="5 6">
    <name type="scientific">Pseudofulvimonas gallinarii</name>
    <dbReference type="NCBI Taxonomy" id="634155"/>
    <lineage>
        <taxon>Bacteria</taxon>
        <taxon>Pseudomonadati</taxon>
        <taxon>Pseudomonadota</taxon>
        <taxon>Gammaproteobacteria</taxon>
        <taxon>Lysobacterales</taxon>
        <taxon>Rhodanobacteraceae</taxon>
        <taxon>Pseudofulvimonas</taxon>
    </lineage>
</organism>
<evidence type="ECO:0000256" key="2">
    <source>
        <dbReference type="PIRNR" id="PIRNR006429"/>
    </source>
</evidence>
<evidence type="ECO:0000256" key="1">
    <source>
        <dbReference type="ARBA" id="ARBA00009716"/>
    </source>
</evidence>
<dbReference type="InterPro" id="IPR002932">
    <property type="entry name" value="Glu_synthdom"/>
</dbReference>
<dbReference type="AlphaFoldDB" id="A0A4S3KRS6"/>
<reference evidence="5 6" key="1">
    <citation type="submission" date="2019-03" db="EMBL/GenBank/DDBJ databases">
        <title>Genomic Encyclopedia of Type Strains, Phase IV (KMG-IV): sequencing the most valuable type-strain genomes for metagenomic binning, comparative biology and taxonomic classification.</title>
        <authorList>
            <person name="Goeker M."/>
        </authorList>
    </citation>
    <scope>NUCLEOTIDE SEQUENCE [LARGE SCALE GENOMIC DNA]</scope>
    <source>
        <strain evidence="5 6">DSM 21944</strain>
    </source>
</reference>
<dbReference type="SUPFAM" id="SSF51395">
    <property type="entry name" value="FMN-linked oxidoreductases"/>
    <property type="match status" value="1"/>
</dbReference>
<dbReference type="CDD" id="cd02808">
    <property type="entry name" value="GltS_FMN"/>
    <property type="match status" value="1"/>
</dbReference>
<name>A0A4S3KRS6_9GAMM</name>
<dbReference type="Proteomes" id="UP000294599">
    <property type="component" value="Unassembled WGS sequence"/>
</dbReference>
<dbReference type="GO" id="GO:0006537">
    <property type="term" value="P:glutamate biosynthetic process"/>
    <property type="evidence" value="ECO:0007669"/>
    <property type="project" value="InterPro"/>
</dbReference>
<accession>A0A4S3KRS6</accession>
<keyword evidence="3" id="KW-1133">Transmembrane helix</keyword>
<dbReference type="Pfam" id="PF01645">
    <property type="entry name" value="Glu_synthase"/>
    <property type="match status" value="1"/>
</dbReference>
<evidence type="ECO:0000313" key="5">
    <source>
        <dbReference type="EMBL" id="TCT00696.1"/>
    </source>
</evidence>
<evidence type="ECO:0000256" key="3">
    <source>
        <dbReference type="SAM" id="Phobius"/>
    </source>
</evidence>
<feature type="transmembrane region" description="Helical" evidence="3">
    <location>
        <begin position="33"/>
        <end position="53"/>
    </location>
</feature>
<evidence type="ECO:0000313" key="6">
    <source>
        <dbReference type="Proteomes" id="UP000294599"/>
    </source>
</evidence>
<evidence type="ECO:0000259" key="4">
    <source>
        <dbReference type="Pfam" id="PF01645"/>
    </source>
</evidence>
<dbReference type="InterPro" id="IPR013785">
    <property type="entry name" value="Aldolase_TIM"/>
</dbReference>
<dbReference type="InterPro" id="IPR024188">
    <property type="entry name" value="GltB"/>
</dbReference>
<keyword evidence="6" id="KW-1185">Reference proteome</keyword>
<dbReference type="PIRSF" id="PIRSF006429">
    <property type="entry name" value="GOGAT_lg_2"/>
    <property type="match status" value="1"/>
</dbReference>
<proteinExistence type="inferred from homology"/>